<reference evidence="1" key="1">
    <citation type="journal article" date="2014" name="Front. Microbiol.">
        <title>High frequency of phylogenetically diverse reductive dehalogenase-homologous genes in deep subseafloor sedimentary metagenomes.</title>
        <authorList>
            <person name="Kawai M."/>
            <person name="Futagami T."/>
            <person name="Toyoda A."/>
            <person name="Takaki Y."/>
            <person name="Nishi S."/>
            <person name="Hori S."/>
            <person name="Arai W."/>
            <person name="Tsubouchi T."/>
            <person name="Morono Y."/>
            <person name="Uchiyama I."/>
            <person name="Ito T."/>
            <person name="Fujiyama A."/>
            <person name="Inagaki F."/>
            <person name="Takami H."/>
        </authorList>
    </citation>
    <scope>NUCLEOTIDE SEQUENCE</scope>
    <source>
        <strain evidence="1">Expedition CK06-06</strain>
    </source>
</reference>
<feature type="non-terminal residue" evidence="1">
    <location>
        <position position="1"/>
    </location>
</feature>
<accession>X1PSX0</accession>
<name>X1PSX0_9ZZZZ</name>
<dbReference type="EMBL" id="BARV01024273">
    <property type="protein sequence ID" value="GAI45601.1"/>
    <property type="molecule type" value="Genomic_DNA"/>
</dbReference>
<organism evidence="1">
    <name type="scientific">marine sediment metagenome</name>
    <dbReference type="NCBI Taxonomy" id="412755"/>
    <lineage>
        <taxon>unclassified sequences</taxon>
        <taxon>metagenomes</taxon>
        <taxon>ecological metagenomes</taxon>
    </lineage>
</organism>
<evidence type="ECO:0008006" key="2">
    <source>
        <dbReference type="Google" id="ProtNLM"/>
    </source>
</evidence>
<evidence type="ECO:0000313" key="1">
    <source>
        <dbReference type="EMBL" id="GAI45601.1"/>
    </source>
</evidence>
<protein>
    <recommendedName>
        <fullName evidence="2">V-type ATP synthase subunit F</fullName>
    </recommendedName>
</protein>
<proteinExistence type="predicted"/>
<gene>
    <name evidence="1" type="ORF">S06H3_39642</name>
</gene>
<comment type="caution">
    <text evidence="1">The sequence shown here is derived from an EMBL/GenBank/DDBJ whole genome shotgun (WGS) entry which is preliminary data.</text>
</comment>
<sequence>VEYVKDLLTRLREGKRVIPVIIDVPSKLGTQHKDVVGYYKAFVRKSIGFDVEI</sequence>
<dbReference type="AlphaFoldDB" id="X1PSX0"/>